<dbReference type="HOGENOM" id="CLU_045673_1_0_9"/>
<feature type="transmembrane region" description="Helical" evidence="1">
    <location>
        <begin position="20"/>
        <end position="46"/>
    </location>
</feature>
<evidence type="ECO:0000256" key="1">
    <source>
        <dbReference type="SAM" id="Phobius"/>
    </source>
</evidence>
<reference evidence="2 3" key="1">
    <citation type="submission" date="2009-01" db="EMBL/GenBank/DDBJ databases">
        <authorList>
            <person name="Fulton L."/>
            <person name="Clifton S."/>
            <person name="Fulton B."/>
            <person name="Xu J."/>
            <person name="Minx P."/>
            <person name="Pepin K.H."/>
            <person name="Johnson M."/>
            <person name="Bhonagiri V."/>
            <person name="Nash W.E."/>
            <person name="Mardis E.R."/>
            <person name="Wilson R.K."/>
        </authorList>
    </citation>
    <scope>NUCLEOTIDE SEQUENCE [LARGE SCALE GENOMIC DNA]</scope>
    <source>
        <strain evidence="3">DSM 10507 / JCM 14656 / S5a33</strain>
    </source>
</reference>
<organism evidence="2 3">
    <name type="scientific">Blautia hydrogenotrophica (strain DSM 10507 / JCM 14656 / S5a33)</name>
    <name type="common">Ruminococcus hydrogenotrophicus</name>
    <dbReference type="NCBI Taxonomy" id="476272"/>
    <lineage>
        <taxon>Bacteria</taxon>
        <taxon>Bacillati</taxon>
        <taxon>Bacillota</taxon>
        <taxon>Clostridia</taxon>
        <taxon>Lachnospirales</taxon>
        <taxon>Lachnospiraceae</taxon>
        <taxon>Blautia</taxon>
    </lineage>
</organism>
<proteinExistence type="predicted"/>
<dbReference type="PANTHER" id="PTHR40076">
    <property type="entry name" value="MEMBRANE PROTEIN-RELATED"/>
    <property type="match status" value="1"/>
</dbReference>
<dbReference type="AlphaFoldDB" id="C0CJW6"/>
<dbReference type="PATRIC" id="fig|476272.21.peg.2483"/>
<evidence type="ECO:0000313" key="3">
    <source>
        <dbReference type="Proteomes" id="UP000003100"/>
    </source>
</evidence>
<feature type="transmembrane region" description="Helical" evidence="1">
    <location>
        <begin position="140"/>
        <end position="162"/>
    </location>
</feature>
<feature type="transmembrane region" description="Helical" evidence="1">
    <location>
        <begin position="103"/>
        <end position="128"/>
    </location>
</feature>
<feature type="transmembrane region" description="Helical" evidence="1">
    <location>
        <begin position="202"/>
        <end position="225"/>
    </location>
</feature>
<evidence type="ECO:0000313" key="2">
    <source>
        <dbReference type="EMBL" id="EEG49937.1"/>
    </source>
</evidence>
<dbReference type="InterPro" id="IPR010380">
    <property type="entry name" value="DUF975"/>
</dbReference>
<gene>
    <name evidence="2" type="ORF">RUMHYD_01136</name>
</gene>
<dbReference type="GeneID" id="86820411"/>
<dbReference type="eggNOG" id="COG5523">
    <property type="taxonomic scope" value="Bacteria"/>
</dbReference>
<reference evidence="2 3" key="2">
    <citation type="submission" date="2009-02" db="EMBL/GenBank/DDBJ databases">
        <title>Draft genome sequence of Blautia hydrogenotrophica DSM 10507 (Ruminococcus hydrogenotrophicus DSM 10507).</title>
        <authorList>
            <person name="Sudarsanam P."/>
            <person name="Ley R."/>
            <person name="Guruge J."/>
            <person name="Turnbaugh P.J."/>
            <person name="Mahowald M."/>
            <person name="Liep D."/>
            <person name="Gordon J."/>
        </authorList>
    </citation>
    <scope>NUCLEOTIDE SEQUENCE [LARGE SCALE GENOMIC DNA]</scope>
    <source>
        <strain evidence="3">DSM 10507 / JCM 14656 / S5a33</strain>
    </source>
</reference>
<keyword evidence="1" id="KW-0472">Membrane</keyword>
<feature type="transmembrane region" description="Helical" evidence="1">
    <location>
        <begin position="58"/>
        <end position="79"/>
    </location>
</feature>
<dbReference type="Pfam" id="PF06161">
    <property type="entry name" value="DUF975"/>
    <property type="match status" value="1"/>
</dbReference>
<dbReference type="EMBL" id="ACBZ01000052">
    <property type="protein sequence ID" value="EEG49937.1"/>
    <property type="molecule type" value="Genomic_DNA"/>
</dbReference>
<accession>C0CJW6</accession>
<evidence type="ECO:0008006" key="4">
    <source>
        <dbReference type="Google" id="ProtNLM"/>
    </source>
</evidence>
<sequence>MKKSNRELKMMARNALRGNYTIPIIANILISALSMAFGSLTTVLFPTNTTLSWIMSQIFSFAVSVILSLFTAGLIYMYLNISRGLPYSFSDLTRMFSRNPDRVLIVGFVLALINLLTTIPSLLVNYIYLNEEALNGSTEALLQALYLTFAVILLGLFLYMILTIPLSMSYYLLADQERLSAKEAMSLSFQLMRGNWWRYLKLQLSFIPLYILSVFTCYIALLWIIPYLGMAETFFYRELIDDLHLQQNSTDIPQIFRENNDYNSEA</sequence>
<name>C0CJW6_BLAHS</name>
<keyword evidence="1" id="KW-1133">Transmembrane helix</keyword>
<dbReference type="PANTHER" id="PTHR40076:SF1">
    <property type="entry name" value="MEMBRANE PROTEIN"/>
    <property type="match status" value="1"/>
</dbReference>
<dbReference type="RefSeq" id="WP_005946998.1">
    <property type="nucleotide sequence ID" value="NZ_CP136423.1"/>
</dbReference>
<keyword evidence="1" id="KW-0812">Transmembrane</keyword>
<keyword evidence="3" id="KW-1185">Reference proteome</keyword>
<comment type="caution">
    <text evidence="2">The sequence shown here is derived from an EMBL/GenBank/DDBJ whole genome shotgun (WGS) entry which is preliminary data.</text>
</comment>
<protein>
    <recommendedName>
        <fullName evidence="4">Integral membrane protein</fullName>
    </recommendedName>
</protein>
<dbReference type="Proteomes" id="UP000003100">
    <property type="component" value="Unassembled WGS sequence"/>
</dbReference>